<evidence type="ECO:0008006" key="10">
    <source>
        <dbReference type="Google" id="ProtNLM"/>
    </source>
</evidence>
<feature type="transmembrane region" description="Helical" evidence="4">
    <location>
        <begin position="1792"/>
        <end position="1809"/>
    </location>
</feature>
<dbReference type="InterPro" id="IPR000421">
    <property type="entry name" value="FA58C"/>
</dbReference>
<dbReference type="SUPFAM" id="SSF49785">
    <property type="entry name" value="Galactose-binding domain-like"/>
    <property type="match status" value="5"/>
</dbReference>
<evidence type="ECO:0000313" key="9">
    <source>
        <dbReference type="Proteomes" id="UP000285740"/>
    </source>
</evidence>
<evidence type="ECO:0000256" key="5">
    <source>
        <dbReference type="SAM" id="SignalP"/>
    </source>
</evidence>
<dbReference type="Pfam" id="PF00754">
    <property type="entry name" value="F5_F8_type_C"/>
    <property type="match status" value="2"/>
</dbReference>
<dbReference type="PROSITE" id="PS50022">
    <property type="entry name" value="FA58C_3"/>
    <property type="match status" value="2"/>
</dbReference>
<feature type="chain" id="PRO_5019332123" description="F5/8 type C domain-containing protein" evidence="5">
    <location>
        <begin position="32"/>
        <end position="1818"/>
    </location>
</feature>
<feature type="compositionally biased region" description="Low complexity" evidence="3">
    <location>
        <begin position="36"/>
        <end position="48"/>
    </location>
</feature>
<feature type="compositionally biased region" description="Acidic residues" evidence="3">
    <location>
        <begin position="57"/>
        <end position="66"/>
    </location>
</feature>
<keyword evidence="2" id="KW-0326">Glycosidase</keyword>
<dbReference type="Gene3D" id="2.60.120.260">
    <property type="entry name" value="Galactose-binding domain-like"/>
    <property type="match status" value="5"/>
</dbReference>
<feature type="domain" description="F5/8 type C" evidence="6">
    <location>
        <begin position="583"/>
        <end position="721"/>
    </location>
</feature>
<feature type="compositionally biased region" description="Basic and acidic residues" evidence="3">
    <location>
        <begin position="607"/>
        <end position="619"/>
    </location>
</feature>
<accession>A0A413T8S6</accession>
<evidence type="ECO:0000313" key="8">
    <source>
        <dbReference type="EMBL" id="RHA81456.1"/>
    </source>
</evidence>
<feature type="compositionally biased region" description="Basic and acidic residues" evidence="3">
    <location>
        <begin position="67"/>
        <end position="80"/>
    </location>
</feature>
<dbReference type="GO" id="GO:0016798">
    <property type="term" value="F:hydrolase activity, acting on glycosyl bonds"/>
    <property type="evidence" value="ECO:0007669"/>
    <property type="project" value="UniProtKB-KW"/>
</dbReference>
<dbReference type="InterPro" id="IPR006584">
    <property type="entry name" value="Cellulose-bd_IV"/>
</dbReference>
<feature type="region of interest" description="Disordered" evidence="3">
    <location>
        <begin position="32"/>
        <end position="83"/>
    </location>
</feature>
<dbReference type="Pfam" id="PF03422">
    <property type="entry name" value="CBM_6"/>
    <property type="match status" value="1"/>
</dbReference>
<organism evidence="8 9">
    <name type="scientific">Eubacterium ventriosum</name>
    <dbReference type="NCBI Taxonomy" id="39496"/>
    <lineage>
        <taxon>Bacteria</taxon>
        <taxon>Bacillati</taxon>
        <taxon>Bacillota</taxon>
        <taxon>Clostridia</taxon>
        <taxon>Eubacteriales</taxon>
        <taxon>Eubacteriaceae</taxon>
        <taxon>Eubacterium</taxon>
    </lineage>
</organism>
<dbReference type="InterPro" id="IPR008979">
    <property type="entry name" value="Galactose-bd-like_sf"/>
</dbReference>
<evidence type="ECO:0000256" key="4">
    <source>
        <dbReference type="SAM" id="Phobius"/>
    </source>
</evidence>
<dbReference type="PROSITE" id="PS51175">
    <property type="entry name" value="CBM6"/>
    <property type="match status" value="3"/>
</dbReference>
<dbReference type="Pfam" id="PF24547">
    <property type="entry name" value="DUF7601"/>
    <property type="match status" value="1"/>
</dbReference>
<dbReference type="SMART" id="SM00606">
    <property type="entry name" value="CBD_IV"/>
    <property type="match status" value="1"/>
</dbReference>
<feature type="signal peptide" evidence="5">
    <location>
        <begin position="1"/>
        <end position="31"/>
    </location>
</feature>
<feature type="region of interest" description="Disordered" evidence="3">
    <location>
        <begin position="597"/>
        <end position="630"/>
    </location>
</feature>
<dbReference type="InterPro" id="IPR055382">
    <property type="entry name" value="DUF7601"/>
</dbReference>
<evidence type="ECO:0000256" key="1">
    <source>
        <dbReference type="ARBA" id="ARBA00022729"/>
    </source>
</evidence>
<dbReference type="EMBL" id="QSFV01000005">
    <property type="protein sequence ID" value="RHA81456.1"/>
    <property type="molecule type" value="Genomic_DNA"/>
</dbReference>
<keyword evidence="4" id="KW-1133">Transmembrane helix</keyword>
<dbReference type="InterPro" id="IPR005084">
    <property type="entry name" value="CBM6"/>
</dbReference>
<dbReference type="Proteomes" id="UP000285740">
    <property type="component" value="Unassembled WGS sequence"/>
</dbReference>
<gene>
    <name evidence="8" type="ORF">DW918_03260</name>
</gene>
<keyword evidence="4" id="KW-0812">Transmembrane</keyword>
<keyword evidence="1 5" id="KW-0732">Signal</keyword>
<feature type="domain" description="F5/8 type C" evidence="6">
    <location>
        <begin position="734"/>
        <end position="886"/>
    </location>
</feature>
<comment type="caution">
    <text evidence="8">The sequence shown here is derived from an EMBL/GenBank/DDBJ whole genome shotgun (WGS) entry which is preliminary data.</text>
</comment>
<evidence type="ECO:0000256" key="3">
    <source>
        <dbReference type="SAM" id="MobiDB-lite"/>
    </source>
</evidence>
<feature type="domain" description="CBM6" evidence="7">
    <location>
        <begin position="131"/>
        <end position="280"/>
    </location>
</feature>
<protein>
    <recommendedName>
        <fullName evidence="10">F5/8 type C domain-containing protein</fullName>
    </recommendedName>
</protein>
<dbReference type="RefSeq" id="WP_118030167.1">
    <property type="nucleotide sequence ID" value="NZ_QSFV01000005.1"/>
</dbReference>
<feature type="domain" description="CBM6" evidence="7">
    <location>
        <begin position="288"/>
        <end position="441"/>
    </location>
</feature>
<keyword evidence="2" id="KW-0378">Hydrolase</keyword>
<reference evidence="8 9" key="1">
    <citation type="submission" date="2018-08" db="EMBL/GenBank/DDBJ databases">
        <title>A genome reference for cultivated species of the human gut microbiota.</title>
        <authorList>
            <person name="Zou Y."/>
            <person name="Xue W."/>
            <person name="Luo G."/>
        </authorList>
    </citation>
    <scope>NUCLEOTIDE SEQUENCE [LARGE SCALE GENOMIC DNA]</scope>
    <source>
        <strain evidence="8 9">AM42-30</strain>
    </source>
</reference>
<dbReference type="Gene3D" id="2.60.40.1140">
    <property type="entry name" value="Collagen-binding surface protein Cna, B-type domain"/>
    <property type="match status" value="1"/>
</dbReference>
<feature type="domain" description="CBM6" evidence="7">
    <location>
        <begin position="447"/>
        <end position="587"/>
    </location>
</feature>
<sequence length="1818" mass="203787">MCRSIKKCFAVMLALVVFVSGMSNMSLSALADDTTQETTAVSEETTSEVSEKTIESVAEETSVEETTDTKENKTPAKEDATLAEEDATVWEESTKDVTAELGHAENPVEKIVDTPLKKAVRAVPQAQSGLGRIEAENCEIVPGSASEPKKERGNGNFSNSSWVSGMNTWPNDKPSYITTNVNCPSAGRYEIKIGYTAGINGSTDNDKSKTTEIDVQVNDGEWIKIEGVPLTDSWNTVSVVSKEIYLNQGNNKINVTGARHVWYDDVNKWQWVNLDYFELVAIEVPAEGRHEAENSGSYTAGTSTSSAKIVTDENFSGSGYVGNLNSFPQDDYGNNTRSYLTQKLYAERPGKYLLTIGYVYRNNAGDDNKPTNIDVRLNGGDSWKSVTVNQTKDWNDVREVSTVIELNRGENTIDITGASNIWYPGKGDYWQQINLDYFEISSPLAEGKHEAEEYHESGNKTENKQYEIKDDGGDIYSGSKYATIWNTLTGGDPDEYLGYKVYAQHAGKYKLAVRYGTKYDGDIFVKIGEGTWKELSTPSTGEWDKVKTVEMDITLPKGENTIYIAGRQTTGIEKYSQYINIDYFELTRQVDTSNIALDKPVRTSGNRSDRKDDHYKENSPEEAVDGYDDSRWGGLENQNDNWFEIDLEGIYEINHVMLKFERAYPKDFEIQVSRDRKSWTTTETVKDWTPSGNDNKANAKYQWNSNISYHGKARYIRINATRLKNKDWGLSIWEFVVKGDKLSADVKDVAVNKTATASSSNENEVAWAIDGKDDSRWGSISGDAQWYQINLGKEYALHSVDLKFERAYPEDFTIKTSKDGKSWETIKTVTGWKNPGSAGNLSSSARVGYSFKLDSEKNASYIRIESSKAANSSWGLSIWEFEAWGKETNLPKYWNDVQGKKYGIYPVDKLYDKNETEKAANMKYADGTEQKYTILNADLVQGDVLATNDTYEVVYEPGKDNYIYFYVNPRDIHIDFGEDENNEIDKVRWSGNPKDANLVTNNKWGANGYNSDVLEFCGQKAATVKYKIKDLGNKDSDSTWIGCQIYGTTNTGDERESDLGKKAPKFEIKIKINITKAHSLSIEDTIEDDGCLGVKDARNIKYKWQRSSDGVNDWQDIPESRDDMPVLYDHGKKLDVSRDVGGGMYYRVSEEGKDDWSLVYRVNYYNNVQNGDFENPIMCTPGESGALFPFNANGDEQQYPNGYPGLYWKTTGPGWHTNINPYKVGHDIEIVNGRNLKVNKGYQEAQFSVTYEEMYKDGTHGDQFAELNCENIGALYQDILTTPSSECYWDLDHAGRWNQNTMYVVAMAAKDARQYMTSEQLNPNNGISDTFIKKLKTMDNDNQLKNSKSEYDEGTEINLGSGIVARVWKVRSESVATGHWERHRGQYKVPNTDKDHLTRFFFVSAEGGGKTHSEINNGGNLTVGNLLDNVSFEMRKSYSITYKLQEYGVNGNLNTVTEHTIEGKTVPGGKVVVPSSFEKDGTTYNLSDYTLTNAKMNDKDFYYNNKGQMTVEFNHDTLVLVYVKNIITVTKIVQGVEAKNLPKDYKVTVELAKVNGNQKKLVTLSDFKEIEKVNANDAGGLFASGTIQASELGLQDGDRYTVVEKVDRTFNGKDNNRYALVQITDSINETINNLPVNAKQQFEYSIGASGINYKGSQSNSATITNIYKPTRTIKVTKKVEGKFGERDKSFKFTLTLSEAAVSYNDDTFPNDRKVTSNGSTYSFSLKHNESIEFVVPDGCTASVSEDDYSSEGYVTTWNSEIKNVVISENKSTTCTNSRDLTPTGLNNRAKPFIILLGCALLAVACFVAGKKGKFRKLG</sequence>
<name>A0A413T8S6_9FIRM</name>
<evidence type="ECO:0000256" key="2">
    <source>
        <dbReference type="ARBA" id="ARBA00023295"/>
    </source>
</evidence>
<proteinExistence type="predicted"/>
<evidence type="ECO:0000259" key="7">
    <source>
        <dbReference type="PROSITE" id="PS51175"/>
    </source>
</evidence>
<dbReference type="GO" id="GO:0030246">
    <property type="term" value="F:carbohydrate binding"/>
    <property type="evidence" value="ECO:0007669"/>
    <property type="project" value="InterPro"/>
</dbReference>
<keyword evidence="4" id="KW-0472">Membrane</keyword>
<evidence type="ECO:0000259" key="6">
    <source>
        <dbReference type="PROSITE" id="PS50022"/>
    </source>
</evidence>